<sequence>MFHWKPHTRLHYDEIVTHKRKKKKKKDKKEKKKEKKLALSQSSFRFYSPPLTPGSGHVRAGERISLPTQTENCCRARHVTRHNPFINAVNELRVESQQLVVELNQETTLFVTSQPPYTINITEMNSSRSVSISLHTRTWAILSSPFLLETRSWASRAGRYVHFYALIYAHAYTKNNPVSKLKDNKRSADDVARTFPPRQISSDPDPLTCVLSSVFADLIIYYRAQVWLLELNPYSQAGGVRA</sequence>
<evidence type="ECO:0000313" key="2">
    <source>
        <dbReference type="EMBL" id="KAL0124174.1"/>
    </source>
</evidence>
<organism evidence="2 3">
    <name type="scientific">Cardiocondyla obscurior</name>
    <dbReference type="NCBI Taxonomy" id="286306"/>
    <lineage>
        <taxon>Eukaryota</taxon>
        <taxon>Metazoa</taxon>
        <taxon>Ecdysozoa</taxon>
        <taxon>Arthropoda</taxon>
        <taxon>Hexapoda</taxon>
        <taxon>Insecta</taxon>
        <taxon>Pterygota</taxon>
        <taxon>Neoptera</taxon>
        <taxon>Endopterygota</taxon>
        <taxon>Hymenoptera</taxon>
        <taxon>Apocrita</taxon>
        <taxon>Aculeata</taxon>
        <taxon>Formicoidea</taxon>
        <taxon>Formicidae</taxon>
        <taxon>Myrmicinae</taxon>
        <taxon>Cardiocondyla</taxon>
    </lineage>
</organism>
<dbReference type="Proteomes" id="UP001430953">
    <property type="component" value="Unassembled WGS sequence"/>
</dbReference>
<evidence type="ECO:0000313" key="3">
    <source>
        <dbReference type="Proteomes" id="UP001430953"/>
    </source>
</evidence>
<dbReference type="AlphaFoldDB" id="A0AAW2GAC2"/>
<evidence type="ECO:0000256" key="1">
    <source>
        <dbReference type="SAM" id="MobiDB-lite"/>
    </source>
</evidence>
<dbReference type="EMBL" id="JADYXP020000005">
    <property type="protein sequence ID" value="KAL0124174.1"/>
    <property type="molecule type" value="Genomic_DNA"/>
</dbReference>
<name>A0AAW2GAC2_9HYME</name>
<accession>A0AAW2GAC2</accession>
<keyword evidence="3" id="KW-1185">Reference proteome</keyword>
<protein>
    <submittedName>
        <fullName evidence="2">Uncharacterized protein</fullName>
    </submittedName>
</protein>
<reference evidence="2 3" key="1">
    <citation type="submission" date="2023-03" db="EMBL/GenBank/DDBJ databases">
        <title>High recombination rates correlate with genetic variation in Cardiocondyla obscurior ants.</title>
        <authorList>
            <person name="Errbii M."/>
        </authorList>
    </citation>
    <scope>NUCLEOTIDE SEQUENCE [LARGE SCALE GENOMIC DNA]</scope>
    <source>
        <strain evidence="2">Alpha-2009</strain>
        <tissue evidence="2">Whole body</tissue>
    </source>
</reference>
<comment type="caution">
    <text evidence="2">The sequence shown here is derived from an EMBL/GenBank/DDBJ whole genome shotgun (WGS) entry which is preliminary data.</text>
</comment>
<proteinExistence type="predicted"/>
<feature type="compositionally biased region" description="Basic residues" evidence="1">
    <location>
        <begin position="18"/>
        <end position="35"/>
    </location>
</feature>
<gene>
    <name evidence="2" type="ORF">PUN28_006180</name>
</gene>
<feature type="region of interest" description="Disordered" evidence="1">
    <location>
        <begin position="17"/>
        <end position="38"/>
    </location>
</feature>